<proteinExistence type="predicted"/>
<reference evidence="1 2" key="1">
    <citation type="journal article" date="2004" name="Appl. Environ. Microbiol.">
        <title>Mineralization of individual congeners of linear alkylbenzenesulfonate by defined pairs of heterotrophic bacteria.</title>
        <authorList>
            <person name="Schleheck D."/>
            <person name="Knepper T.P."/>
            <person name="Fischer K."/>
            <person name="Cook A.M."/>
        </authorList>
    </citation>
    <scope>NUCLEOTIDE SEQUENCE [LARGE SCALE GENOMIC DNA]</scope>
    <source>
        <strain evidence="2">DSM 14801 / SPH-1</strain>
    </source>
</reference>
<dbReference type="KEGG" id="dac:Daci_1959"/>
<evidence type="ECO:0000313" key="2">
    <source>
        <dbReference type="Proteomes" id="UP000000784"/>
    </source>
</evidence>
<sequence>MDVRLPDGTIISNVPDGTTKADLVTKLQKNGMAVPADWLQQSAPAAPSNPVQDAGRAVNRGISDLPRQVGLAGRYGLEGLANAAQVFTEPVAGLMRMAGINTAPLGQVATSAADAIGLPKPRDELERVVGDATRLVAGAGGTLGGAQQLAKLPGMIGSVGSALSTAPTAQLSSAAGGGGLSGLSREGGGDELQQAAAGLIGGVAGGFAPGLVQGATAGVKRALAPKMTPQQLDAQINVIFERSGGDYSQIPERARQALRTELRDALQAGKELNPDAVRRLADFTATGLTPTRGSVTLNPVQITREMNLAKIGANAGNADLQGLAQIQNENNVRLIQSLNEQGATRGDLQRAGEQITSSILGRRDNLRSAEQAAWDAAKSSPGYRQPISPKVISDINQTLGEEGLMPFMNPGVSRYMEAFMDGKQPFTPQDYRNLQSMLSREIARGGNEGYAAKTAARVLSESQVQPITNPGGIDFGNSVLTGDMAQRLRTMDAAPGSAIDAVNRARGATRSAYAYEDSSPLVREALSGGNSADPANIAKKYVIGGTPNQAQMLAKEIGPQGVPVIRDAIVAHLKEKALNRGSDEVGKFSQSAYNKALADIGEKKLGLFFQPEEIESLKRLGRVASYTQVQPVGSAVGNSNTPAVLLGRGLDLLGKVPFIGPMAANPLNNLQISIREGAAQNVRPGLLGPVQKEPVMRGLLNPALAYTGGLLAPPP</sequence>
<dbReference type="HOGENOM" id="CLU_386220_0_0_4"/>
<name>A9BYQ6_DELAS</name>
<gene>
    <name evidence="1" type="ordered locus">Daci_1959</name>
</gene>
<keyword evidence="2" id="KW-1185">Reference proteome</keyword>
<dbReference type="GeneID" id="24119502"/>
<accession>A9BYQ6</accession>
<evidence type="ECO:0000313" key="1">
    <source>
        <dbReference type="EMBL" id="ABX34599.1"/>
    </source>
</evidence>
<dbReference type="STRING" id="398578.Daci_1959"/>
<protein>
    <submittedName>
        <fullName evidence="1">Uncharacterized protein</fullName>
    </submittedName>
</protein>
<organism evidence="1 2">
    <name type="scientific">Delftia acidovorans (strain DSM 14801 / SPH-1)</name>
    <dbReference type="NCBI Taxonomy" id="398578"/>
    <lineage>
        <taxon>Bacteria</taxon>
        <taxon>Pseudomonadati</taxon>
        <taxon>Pseudomonadota</taxon>
        <taxon>Betaproteobacteria</taxon>
        <taxon>Burkholderiales</taxon>
        <taxon>Comamonadaceae</taxon>
        <taxon>Delftia</taxon>
    </lineage>
</organism>
<dbReference type="RefSeq" id="WP_012203884.1">
    <property type="nucleotide sequence ID" value="NC_010002.1"/>
</dbReference>
<dbReference type="EMBL" id="CP000884">
    <property type="protein sequence ID" value="ABX34599.1"/>
    <property type="molecule type" value="Genomic_DNA"/>
</dbReference>
<dbReference type="Proteomes" id="UP000000784">
    <property type="component" value="Chromosome"/>
</dbReference>
<dbReference type="AlphaFoldDB" id="A9BYQ6"/>
<dbReference type="eggNOG" id="COG4678">
    <property type="taxonomic scope" value="Bacteria"/>
</dbReference>
<reference evidence="2" key="2">
    <citation type="submission" date="2007-11" db="EMBL/GenBank/DDBJ databases">
        <title>Complete sequence of Delftia acidovorans DSM 14801 / SPH-1.</title>
        <authorList>
            <person name="Copeland A."/>
            <person name="Lucas S."/>
            <person name="Lapidus A."/>
            <person name="Barry K."/>
            <person name="Glavina del Rio T."/>
            <person name="Dalin E."/>
            <person name="Tice H."/>
            <person name="Pitluck S."/>
            <person name="Lowry S."/>
            <person name="Clum A."/>
            <person name="Schmutz J."/>
            <person name="Larimer F."/>
            <person name="Land M."/>
            <person name="Hauser L."/>
            <person name="Kyrpides N."/>
            <person name="Kim E."/>
            <person name="Schleheck D."/>
            <person name="Richardson P."/>
        </authorList>
    </citation>
    <scope>NUCLEOTIDE SEQUENCE [LARGE SCALE GENOMIC DNA]</scope>
    <source>
        <strain evidence="2">DSM 14801 / SPH-1</strain>
    </source>
</reference>